<feature type="transmembrane region" description="Helical" evidence="12">
    <location>
        <begin position="87"/>
        <end position="105"/>
    </location>
</feature>
<evidence type="ECO:0000256" key="5">
    <source>
        <dbReference type="ARBA" id="ARBA00022692"/>
    </source>
</evidence>
<comment type="subcellular location">
    <subcellularLocation>
        <location evidence="1">Cell inner membrane</location>
        <topology evidence="1">Multi-pass membrane protein</topology>
    </subcellularLocation>
</comment>
<evidence type="ECO:0000256" key="4">
    <source>
        <dbReference type="ARBA" id="ARBA00022519"/>
    </source>
</evidence>
<keyword evidence="6" id="KW-0479">Metal-binding</keyword>
<feature type="transmembrane region" description="Helical" evidence="12">
    <location>
        <begin position="40"/>
        <end position="58"/>
    </location>
</feature>
<dbReference type="InterPro" id="IPR033885">
    <property type="entry name" value="AlkB/XylM"/>
</dbReference>
<feature type="transmembrane region" description="Helical" evidence="12">
    <location>
        <begin position="117"/>
        <end position="137"/>
    </location>
</feature>
<reference evidence="14 15" key="1">
    <citation type="submission" date="2024-03" db="EMBL/GenBank/DDBJ databases">
        <title>The Acrasis kona genome and developmental transcriptomes reveal deep origins of eukaryotic multicellular pathways.</title>
        <authorList>
            <person name="Sheikh S."/>
            <person name="Fu C.-J."/>
            <person name="Brown M.W."/>
            <person name="Baldauf S.L."/>
        </authorList>
    </citation>
    <scope>NUCLEOTIDE SEQUENCE [LARGE SCALE GENOMIC DNA]</scope>
    <source>
        <strain evidence="14 15">ATCC MYA-3509</strain>
    </source>
</reference>
<gene>
    <name evidence="14" type="ORF">AKO1_009272</name>
</gene>
<dbReference type="PANTHER" id="PTHR38674">
    <property type="entry name" value="ALKANE 1-MONOOXYGENASE 1"/>
    <property type="match status" value="1"/>
</dbReference>
<keyword evidence="10" id="KW-0503">Monooxygenase</keyword>
<dbReference type="AlphaFoldDB" id="A0AAW2ZMD5"/>
<keyword evidence="15" id="KW-1185">Reference proteome</keyword>
<proteinExistence type="inferred from homology"/>
<keyword evidence="7 12" id="KW-1133">Transmembrane helix</keyword>
<comment type="caution">
    <text evidence="14">The sequence shown here is derived from an EMBL/GenBank/DDBJ whole genome shotgun (WGS) entry which is preliminary data.</text>
</comment>
<keyword evidence="11 12" id="KW-0472">Membrane</keyword>
<evidence type="ECO:0000256" key="7">
    <source>
        <dbReference type="ARBA" id="ARBA00022989"/>
    </source>
</evidence>
<dbReference type="CDD" id="cd03512">
    <property type="entry name" value="Alkane-hydroxylase"/>
    <property type="match status" value="1"/>
</dbReference>
<evidence type="ECO:0000313" key="14">
    <source>
        <dbReference type="EMBL" id="KAL0489832.1"/>
    </source>
</evidence>
<evidence type="ECO:0000256" key="2">
    <source>
        <dbReference type="ARBA" id="ARBA00010823"/>
    </source>
</evidence>
<name>A0AAW2ZMD5_9EUKA</name>
<dbReference type="Proteomes" id="UP001431209">
    <property type="component" value="Unassembled WGS sequence"/>
</dbReference>
<keyword evidence="4" id="KW-0997">Cell inner membrane</keyword>
<comment type="similarity">
    <text evidence="2">Belongs to the fatty acid desaturase type 1 family. AlkB subfamily.</text>
</comment>
<evidence type="ECO:0000256" key="6">
    <source>
        <dbReference type="ARBA" id="ARBA00022723"/>
    </source>
</evidence>
<accession>A0AAW2ZMD5</accession>
<feature type="domain" description="Fatty acid desaturase" evidence="13">
    <location>
        <begin position="121"/>
        <end position="334"/>
    </location>
</feature>
<dbReference type="GO" id="GO:0046872">
    <property type="term" value="F:metal ion binding"/>
    <property type="evidence" value="ECO:0007669"/>
    <property type="project" value="UniProtKB-KW"/>
</dbReference>
<evidence type="ECO:0000256" key="1">
    <source>
        <dbReference type="ARBA" id="ARBA00004429"/>
    </source>
</evidence>
<evidence type="ECO:0000259" key="13">
    <source>
        <dbReference type="Pfam" id="PF00487"/>
    </source>
</evidence>
<dbReference type="Pfam" id="PF00487">
    <property type="entry name" value="FA_desaturase"/>
    <property type="match status" value="1"/>
</dbReference>
<sequence length="373" mass="42893">MILHTLAEKIHNQWYTYMIMTCLVPLLHLSGWFYLNQYPFALVPIFTFIVAPVADALLPQVQKKKNDNNKTVKHSITQSHGDPYYRASLYVYVFIHTLTLLYSVYKSQELLQKRRYYVFVLQILSLSIVSTAPAQAVGHELIHRLNTVDRMLGKFLFSLTMYSHFATEHVYGHHKNVATHKDPATARKGEWIYTFVFRSVAGSLIDACHIETNRLTQKFGTKTLSLRQYAVHHQVLQGIVLGDIVLPLVLWYIFGLHVCLTFVAQSITSIFFAESVNYCEHYGMMRKILPNGEYEPVTEKHSWDAPYTVSCFLYVNILLHSDHHAHPLKPYNKLEPGPEGTPTLPCGYATLFLMALIPPLYFKVMHSLPAFQN</sequence>
<dbReference type="EMBL" id="JAOPGA020001603">
    <property type="protein sequence ID" value="KAL0489832.1"/>
    <property type="molecule type" value="Genomic_DNA"/>
</dbReference>
<keyword evidence="8" id="KW-0560">Oxidoreductase</keyword>
<protein>
    <submittedName>
        <fullName evidence="14">Alkane 1-monooxygenase</fullName>
    </submittedName>
</protein>
<feature type="transmembrane region" description="Helical" evidence="12">
    <location>
        <begin position="235"/>
        <end position="254"/>
    </location>
</feature>
<dbReference type="GO" id="GO:0006629">
    <property type="term" value="P:lipid metabolic process"/>
    <property type="evidence" value="ECO:0007669"/>
    <property type="project" value="InterPro"/>
</dbReference>
<keyword evidence="5 12" id="KW-0812">Transmembrane</keyword>
<dbReference type="GO" id="GO:0004497">
    <property type="term" value="F:monooxygenase activity"/>
    <property type="evidence" value="ECO:0007669"/>
    <property type="project" value="UniProtKB-KW"/>
</dbReference>
<dbReference type="PANTHER" id="PTHR38674:SF1">
    <property type="entry name" value="ALKANE 1-MONOOXYGENASE 1"/>
    <property type="match status" value="1"/>
</dbReference>
<evidence type="ECO:0000256" key="11">
    <source>
        <dbReference type="ARBA" id="ARBA00023136"/>
    </source>
</evidence>
<dbReference type="GO" id="GO:0005886">
    <property type="term" value="C:plasma membrane"/>
    <property type="evidence" value="ECO:0007669"/>
    <property type="project" value="UniProtKB-SubCell"/>
</dbReference>
<evidence type="ECO:0000256" key="10">
    <source>
        <dbReference type="ARBA" id="ARBA00023033"/>
    </source>
</evidence>
<dbReference type="InterPro" id="IPR005804">
    <property type="entry name" value="FA_desaturase_dom"/>
</dbReference>
<evidence type="ECO:0000256" key="8">
    <source>
        <dbReference type="ARBA" id="ARBA00023002"/>
    </source>
</evidence>
<organism evidence="14 15">
    <name type="scientific">Acrasis kona</name>
    <dbReference type="NCBI Taxonomy" id="1008807"/>
    <lineage>
        <taxon>Eukaryota</taxon>
        <taxon>Discoba</taxon>
        <taxon>Heterolobosea</taxon>
        <taxon>Tetramitia</taxon>
        <taxon>Eutetramitia</taxon>
        <taxon>Acrasidae</taxon>
        <taxon>Acrasis</taxon>
    </lineage>
</organism>
<evidence type="ECO:0000256" key="9">
    <source>
        <dbReference type="ARBA" id="ARBA00023004"/>
    </source>
</evidence>
<keyword evidence="3" id="KW-1003">Cell membrane</keyword>
<evidence type="ECO:0000313" key="15">
    <source>
        <dbReference type="Proteomes" id="UP001431209"/>
    </source>
</evidence>
<evidence type="ECO:0000256" key="12">
    <source>
        <dbReference type="SAM" id="Phobius"/>
    </source>
</evidence>
<keyword evidence="9" id="KW-0408">Iron</keyword>
<feature type="transmembrane region" description="Helical" evidence="12">
    <location>
        <begin position="14"/>
        <end position="34"/>
    </location>
</feature>
<evidence type="ECO:0000256" key="3">
    <source>
        <dbReference type="ARBA" id="ARBA00022475"/>
    </source>
</evidence>